<protein>
    <submittedName>
        <fullName evidence="1">Uncharacterized protein</fullName>
    </submittedName>
</protein>
<evidence type="ECO:0000313" key="1">
    <source>
        <dbReference type="EMBL" id="QJX01349.1"/>
    </source>
</evidence>
<dbReference type="EMBL" id="CP053453">
    <property type="protein sequence ID" value="QJX01349.1"/>
    <property type="molecule type" value="Genomic_DNA"/>
</dbReference>
<keyword evidence="1" id="KW-0614">Plasmid</keyword>
<reference evidence="1 2" key="1">
    <citation type="submission" date="2020-05" db="EMBL/GenBank/DDBJ databases">
        <title>Frigoriglobus tundricola gen. nov., sp. nov., a psychrotolerant cellulolytic planctomycete of the family Gemmataceae with two divergent copies of 16S rRNA gene.</title>
        <authorList>
            <person name="Kulichevskaya I.S."/>
            <person name="Ivanova A.A."/>
            <person name="Naumoff D.G."/>
            <person name="Beletsky A.V."/>
            <person name="Rijpstra W.I.C."/>
            <person name="Sinninghe Damste J.S."/>
            <person name="Mardanov A.V."/>
            <person name="Ravin N.V."/>
            <person name="Dedysh S.N."/>
        </authorList>
    </citation>
    <scope>NUCLEOTIDE SEQUENCE [LARGE SCALE GENOMIC DNA]</scope>
    <source>
        <strain evidence="1 2">PL17</strain>
        <plasmid evidence="2">ppl17-1</plasmid>
    </source>
</reference>
<proteinExistence type="predicted"/>
<geneLocation type="plasmid" evidence="2">
    <name>ppl17-1</name>
</geneLocation>
<gene>
    <name evidence="1" type="ORF">FTUN_8993</name>
</gene>
<sequence>MFSTLIQSRWSMPKFVVGVTALSQGRRNVSIRIKKRRASSQLPVVRPYLLYPELEDSPSIPRPFTM</sequence>
<accession>A0A6M5Z530</accession>
<keyword evidence="2" id="KW-1185">Reference proteome</keyword>
<dbReference type="KEGG" id="ftj:FTUN_8993"/>
<evidence type="ECO:0000313" key="2">
    <source>
        <dbReference type="Proteomes" id="UP000503447"/>
    </source>
</evidence>
<name>A0A6M5Z530_9BACT</name>
<organism evidence="1 2">
    <name type="scientific">Frigoriglobus tundricola</name>
    <dbReference type="NCBI Taxonomy" id="2774151"/>
    <lineage>
        <taxon>Bacteria</taxon>
        <taxon>Pseudomonadati</taxon>
        <taxon>Planctomycetota</taxon>
        <taxon>Planctomycetia</taxon>
        <taxon>Gemmatales</taxon>
        <taxon>Gemmataceae</taxon>
        <taxon>Frigoriglobus</taxon>
    </lineage>
</organism>
<dbReference type="Proteomes" id="UP000503447">
    <property type="component" value="Plasmid pPL17-1"/>
</dbReference>
<dbReference type="AlphaFoldDB" id="A0A6M5Z530"/>